<feature type="compositionally biased region" description="Acidic residues" evidence="1">
    <location>
        <begin position="114"/>
        <end position="130"/>
    </location>
</feature>
<dbReference type="AlphaFoldDB" id="A0AAW0QJN6"/>
<feature type="compositionally biased region" description="Basic and acidic residues" evidence="1">
    <location>
        <begin position="95"/>
        <end position="113"/>
    </location>
</feature>
<proteinExistence type="predicted"/>
<evidence type="ECO:0000313" key="2">
    <source>
        <dbReference type="EMBL" id="KAK8106202.1"/>
    </source>
</evidence>
<feature type="compositionally biased region" description="Basic residues" evidence="1">
    <location>
        <begin position="83"/>
        <end position="94"/>
    </location>
</feature>
<evidence type="ECO:0000256" key="1">
    <source>
        <dbReference type="SAM" id="MobiDB-lite"/>
    </source>
</evidence>
<feature type="region of interest" description="Disordered" evidence="1">
    <location>
        <begin position="70"/>
        <end position="130"/>
    </location>
</feature>
<reference evidence="2 3" key="1">
    <citation type="submission" date="2023-01" db="EMBL/GenBank/DDBJ databases">
        <title>Analysis of 21 Apiospora genomes using comparative genomics revels a genus with tremendous synthesis potential of carbohydrate active enzymes and secondary metabolites.</title>
        <authorList>
            <person name="Sorensen T."/>
        </authorList>
    </citation>
    <scope>NUCLEOTIDE SEQUENCE [LARGE SCALE GENOMIC DNA]</scope>
    <source>
        <strain evidence="2 3">CBS 117206</strain>
    </source>
</reference>
<sequence>MEESSVGEDIQQYLQDGVRTSIETDGTPSDVDEIEGYFPGEHDTKDEDEPTFVCRGIPVKDHLASNKRKLGLLDDDAQDRNQKRPRHFSHHHGRNTREKSLGESVSETHKDKEDDAYDETESDLETDQEVADGDYDALDHWRREQIVLNAVLKGRDEFSLLPSTWRIHFHGAPVSGCMFYRQTKGMAARPRIYSHEDRYEVRGAHHLRNFIEVASRIRDLRTKQAKVAGDKRWTDAEKQSKHNDITQDMSRRLHKLLLGAIQWSWADGNLTAYKDDLLPNIEIMEISGNSESLSLDVEVQMAKLSERWRQQFDKGGFESLPSQPQIPVIYGFVIVGWSLVIVSQDAANPEAHTHTPLKINMAEECQEGWNALGIMVTICWARDMLMRLRDELGLRVRNSEAVSDPDA</sequence>
<dbReference type="EMBL" id="JAQQWP010000008">
    <property type="protein sequence ID" value="KAK8106202.1"/>
    <property type="molecule type" value="Genomic_DNA"/>
</dbReference>
<dbReference type="Proteomes" id="UP001392437">
    <property type="component" value="Unassembled WGS sequence"/>
</dbReference>
<feature type="region of interest" description="Disordered" evidence="1">
    <location>
        <begin position="1"/>
        <end position="58"/>
    </location>
</feature>
<protein>
    <submittedName>
        <fullName evidence="2">Uncharacterized protein</fullName>
    </submittedName>
</protein>
<gene>
    <name evidence="2" type="ORF">PG999_009561</name>
</gene>
<comment type="caution">
    <text evidence="2">The sequence shown here is derived from an EMBL/GenBank/DDBJ whole genome shotgun (WGS) entry which is preliminary data.</text>
</comment>
<accession>A0AAW0QJN6</accession>
<name>A0AAW0QJN6_9PEZI</name>
<keyword evidence="3" id="KW-1185">Reference proteome</keyword>
<evidence type="ECO:0000313" key="3">
    <source>
        <dbReference type="Proteomes" id="UP001392437"/>
    </source>
</evidence>
<organism evidence="2 3">
    <name type="scientific">Apiospora kogelbergensis</name>
    <dbReference type="NCBI Taxonomy" id="1337665"/>
    <lineage>
        <taxon>Eukaryota</taxon>
        <taxon>Fungi</taxon>
        <taxon>Dikarya</taxon>
        <taxon>Ascomycota</taxon>
        <taxon>Pezizomycotina</taxon>
        <taxon>Sordariomycetes</taxon>
        <taxon>Xylariomycetidae</taxon>
        <taxon>Amphisphaeriales</taxon>
        <taxon>Apiosporaceae</taxon>
        <taxon>Apiospora</taxon>
    </lineage>
</organism>